<name>A0ABT2JG42_9PSEU</name>
<comment type="caution">
    <text evidence="3">The sequence shown here is derived from an EMBL/GenBank/DDBJ whole genome shotgun (WGS) entry which is preliminary data.</text>
</comment>
<gene>
    <name evidence="3" type="ORF">JT362_26900</name>
</gene>
<feature type="region of interest" description="Disordered" evidence="1">
    <location>
        <begin position="35"/>
        <end position="59"/>
    </location>
</feature>
<evidence type="ECO:0000313" key="4">
    <source>
        <dbReference type="Proteomes" id="UP001156441"/>
    </source>
</evidence>
<organism evidence="3 4">
    <name type="scientific">Actinophytocola gossypii</name>
    <dbReference type="NCBI Taxonomy" id="2812003"/>
    <lineage>
        <taxon>Bacteria</taxon>
        <taxon>Bacillati</taxon>
        <taxon>Actinomycetota</taxon>
        <taxon>Actinomycetes</taxon>
        <taxon>Pseudonocardiales</taxon>
        <taxon>Pseudonocardiaceae</taxon>
    </lineage>
</organism>
<keyword evidence="2" id="KW-0732">Signal</keyword>
<dbReference type="Proteomes" id="UP001156441">
    <property type="component" value="Unassembled WGS sequence"/>
</dbReference>
<feature type="chain" id="PRO_5046231896" description="DUF3558 domain-containing protein" evidence="2">
    <location>
        <begin position="25"/>
        <end position="340"/>
    </location>
</feature>
<sequence>MTGCGVLSRRLLTALGAAVLLATAGCGTEYVAGTPAGAEAEPAGGTAEERSEPEDGFDECSLAEPSELAESLDVEAMYVTARSTLELNNGSQQVSCTYGPDDVPGVQGLVMNTVVDTDPERFFAPFDKYEQRLEIDQLGERAELVAYRIQGGTTRFIEIRAIDGDRGIFVFYAYSDNGRLRQLEAEPIRTIIGTALERLPHELTIPDGTPEGGCADIDLEAAADVAGGELVRARSVVSDDGAMNCQFSGGGAAVEVTVVTDPDLTEQHAVPADAITHPDLGDGALMKITEGGTLDARVNFSDHLVTVAVIYGDAAGEVTEPRPDDVELVRSIAESVGEQD</sequence>
<keyword evidence="4" id="KW-1185">Reference proteome</keyword>
<feature type="signal peptide" evidence="2">
    <location>
        <begin position="1"/>
        <end position="24"/>
    </location>
</feature>
<evidence type="ECO:0000256" key="1">
    <source>
        <dbReference type="SAM" id="MobiDB-lite"/>
    </source>
</evidence>
<evidence type="ECO:0008006" key="5">
    <source>
        <dbReference type="Google" id="ProtNLM"/>
    </source>
</evidence>
<feature type="compositionally biased region" description="Low complexity" evidence="1">
    <location>
        <begin position="35"/>
        <end position="46"/>
    </location>
</feature>
<evidence type="ECO:0000256" key="2">
    <source>
        <dbReference type="SAM" id="SignalP"/>
    </source>
</evidence>
<accession>A0ABT2JG42</accession>
<proteinExistence type="predicted"/>
<protein>
    <recommendedName>
        <fullName evidence="5">DUF3558 domain-containing protein</fullName>
    </recommendedName>
</protein>
<reference evidence="3 4" key="1">
    <citation type="submission" date="2021-02" db="EMBL/GenBank/DDBJ databases">
        <title>Actinophytocola xerophila sp. nov., isolated from soil of cotton cropping field.</title>
        <authorList>
            <person name="Huang R."/>
            <person name="Chen X."/>
            <person name="Ge X."/>
            <person name="Liu W."/>
        </authorList>
    </citation>
    <scope>NUCLEOTIDE SEQUENCE [LARGE SCALE GENOMIC DNA]</scope>
    <source>
        <strain evidence="3 4">S1-96</strain>
    </source>
</reference>
<evidence type="ECO:0000313" key="3">
    <source>
        <dbReference type="EMBL" id="MCT2586756.1"/>
    </source>
</evidence>
<dbReference type="EMBL" id="JAFFZE010000022">
    <property type="protein sequence ID" value="MCT2586756.1"/>
    <property type="molecule type" value="Genomic_DNA"/>
</dbReference>